<name>A0A1I1XH68_9GAMM</name>
<sequence length="162" mass="17251">MNTPLGWFTAFHTLLSMIAIVAGVPAIRELTVGRLRSAAITTFLVTAILTSVTGFMFPYHGFTPAIGVGIVALIVLGWALAARQAVGRSAFWTTQFPLGVVVSEYFLVFVLVAQIFAKVPALVALAADTQKALFGGTQLVVLVAFVLIAIRTARAFRIRATA</sequence>
<dbReference type="EMBL" id="FONH01000001">
    <property type="protein sequence ID" value="SFE06531.1"/>
    <property type="molecule type" value="Genomic_DNA"/>
</dbReference>
<gene>
    <name evidence="2" type="ORF">SAMN02799615_00253</name>
</gene>
<accession>A0A1I1XH68</accession>
<evidence type="ECO:0008006" key="4">
    <source>
        <dbReference type="Google" id="ProtNLM"/>
    </source>
</evidence>
<feature type="transmembrane region" description="Helical" evidence="1">
    <location>
        <begin position="6"/>
        <end position="27"/>
    </location>
</feature>
<keyword evidence="1" id="KW-0472">Membrane</keyword>
<protein>
    <recommendedName>
        <fullName evidence="4">DUF2306 domain-containing protein</fullName>
    </recommendedName>
</protein>
<keyword evidence="3" id="KW-1185">Reference proteome</keyword>
<feature type="transmembrane region" description="Helical" evidence="1">
    <location>
        <begin position="65"/>
        <end position="86"/>
    </location>
</feature>
<dbReference type="STRING" id="500610.SAMN02799615_00253"/>
<feature type="transmembrane region" description="Helical" evidence="1">
    <location>
        <begin position="98"/>
        <end position="117"/>
    </location>
</feature>
<evidence type="ECO:0000313" key="3">
    <source>
        <dbReference type="Proteomes" id="UP000199477"/>
    </source>
</evidence>
<dbReference type="Proteomes" id="UP000199477">
    <property type="component" value="Unassembled WGS sequence"/>
</dbReference>
<proteinExistence type="predicted"/>
<reference evidence="3" key="1">
    <citation type="submission" date="2016-10" db="EMBL/GenBank/DDBJ databases">
        <authorList>
            <person name="Varghese N."/>
            <person name="Submissions S."/>
        </authorList>
    </citation>
    <scope>NUCLEOTIDE SEQUENCE [LARGE SCALE GENOMIC DNA]</scope>
    <source>
        <strain evidence="3">UNC178MFTsu3.1</strain>
    </source>
</reference>
<evidence type="ECO:0000313" key="2">
    <source>
        <dbReference type="EMBL" id="SFE06531.1"/>
    </source>
</evidence>
<feature type="transmembrane region" description="Helical" evidence="1">
    <location>
        <begin position="132"/>
        <end position="150"/>
    </location>
</feature>
<evidence type="ECO:0000256" key="1">
    <source>
        <dbReference type="SAM" id="Phobius"/>
    </source>
</evidence>
<feature type="transmembrane region" description="Helical" evidence="1">
    <location>
        <begin position="39"/>
        <end position="59"/>
    </location>
</feature>
<dbReference type="RefSeq" id="WP_026634281.1">
    <property type="nucleotide sequence ID" value="NZ_FONH01000001.1"/>
</dbReference>
<organism evidence="2 3">
    <name type="scientific">Dyella marensis</name>
    <dbReference type="NCBI Taxonomy" id="500610"/>
    <lineage>
        <taxon>Bacteria</taxon>
        <taxon>Pseudomonadati</taxon>
        <taxon>Pseudomonadota</taxon>
        <taxon>Gammaproteobacteria</taxon>
        <taxon>Lysobacterales</taxon>
        <taxon>Rhodanobacteraceae</taxon>
        <taxon>Dyella</taxon>
    </lineage>
</organism>
<keyword evidence="1" id="KW-0812">Transmembrane</keyword>
<dbReference type="AlphaFoldDB" id="A0A1I1XH68"/>
<keyword evidence="1" id="KW-1133">Transmembrane helix</keyword>